<gene>
    <name evidence="1" type="ORF">RhiirA5_423128</name>
</gene>
<evidence type="ECO:0000313" key="1">
    <source>
        <dbReference type="EMBL" id="PKC03846.1"/>
    </source>
</evidence>
<comment type="caution">
    <text evidence="1">The sequence shown here is derived from an EMBL/GenBank/DDBJ whole genome shotgun (WGS) entry which is preliminary data.</text>
</comment>
<dbReference type="EMBL" id="LLXJ01001110">
    <property type="protein sequence ID" value="PKC03846.1"/>
    <property type="molecule type" value="Genomic_DNA"/>
</dbReference>
<sequence>MALENVNNIDILDEDVEIDDDASNKSIILEEREGTSKASDVWKSTSNLNKHIKSKHSGFEKLQETSIEDILKAVPKLRNQVFADLIRTLHPDAKLISADTVKKRIMDLYENNINKWFVARIYQQDTVAEIIYKYL</sequence>
<organism evidence="1 2">
    <name type="scientific">Rhizophagus irregularis</name>
    <dbReference type="NCBI Taxonomy" id="588596"/>
    <lineage>
        <taxon>Eukaryota</taxon>
        <taxon>Fungi</taxon>
        <taxon>Fungi incertae sedis</taxon>
        <taxon>Mucoromycota</taxon>
        <taxon>Glomeromycotina</taxon>
        <taxon>Glomeromycetes</taxon>
        <taxon>Glomerales</taxon>
        <taxon>Glomeraceae</taxon>
        <taxon>Rhizophagus</taxon>
    </lineage>
</organism>
<accession>A0A2N0PAJ7</accession>
<evidence type="ECO:0000313" key="2">
    <source>
        <dbReference type="Proteomes" id="UP000232722"/>
    </source>
</evidence>
<proteinExistence type="predicted"/>
<reference evidence="1 2" key="2">
    <citation type="submission" date="2017-09" db="EMBL/GenBank/DDBJ databases">
        <title>Extensive intraspecific genome diversity in a model arbuscular mycorrhizal fungus.</title>
        <authorList>
            <person name="Chen E.C."/>
            <person name="Morin E."/>
            <person name="Beaudet D."/>
            <person name="Noel J."/>
            <person name="Ndikumana S."/>
            <person name="Charron P."/>
            <person name="St-Onge C."/>
            <person name="Giorgi J."/>
            <person name="Grigoriev I.V."/>
            <person name="Roux C."/>
            <person name="Martin F.M."/>
            <person name="Corradi N."/>
        </authorList>
    </citation>
    <scope>NUCLEOTIDE SEQUENCE [LARGE SCALE GENOMIC DNA]</scope>
    <source>
        <strain evidence="1 2">A5</strain>
    </source>
</reference>
<dbReference type="Proteomes" id="UP000232722">
    <property type="component" value="Unassembled WGS sequence"/>
</dbReference>
<protein>
    <submittedName>
        <fullName evidence="1">Uncharacterized protein</fullName>
    </submittedName>
</protein>
<dbReference type="AlphaFoldDB" id="A0A2N0PAJ7"/>
<reference evidence="1 2" key="1">
    <citation type="submission" date="2016-04" db="EMBL/GenBank/DDBJ databases">
        <title>Genome analyses suggest a sexual origin of heterokaryosis in a supposedly ancient asexual fungus.</title>
        <authorList>
            <person name="Ropars J."/>
            <person name="Sedzielewska K."/>
            <person name="Noel J."/>
            <person name="Charron P."/>
            <person name="Farinelli L."/>
            <person name="Marton T."/>
            <person name="Kruger M."/>
            <person name="Pelin A."/>
            <person name="Brachmann A."/>
            <person name="Corradi N."/>
        </authorList>
    </citation>
    <scope>NUCLEOTIDE SEQUENCE [LARGE SCALE GENOMIC DNA]</scope>
    <source>
        <strain evidence="1 2">A5</strain>
    </source>
</reference>
<name>A0A2N0PAJ7_9GLOM</name>